<name>M0NHZ0_9EURY</name>
<accession>M0NHZ0</accession>
<dbReference type="OrthoDB" id="210917at2157"/>
<dbReference type="STRING" id="1227457.C451_03179"/>
<protein>
    <recommendedName>
        <fullName evidence="1">DUF5615 domain-containing protein</fullName>
    </recommendedName>
</protein>
<evidence type="ECO:0000313" key="3">
    <source>
        <dbReference type="Proteomes" id="UP000011680"/>
    </source>
</evidence>
<dbReference type="Proteomes" id="UP000011680">
    <property type="component" value="Unassembled WGS sequence"/>
</dbReference>
<dbReference type="RefSeq" id="WP_007737556.1">
    <property type="nucleotide sequence ID" value="NZ_AOMF01000071.1"/>
</dbReference>
<dbReference type="Pfam" id="PF18480">
    <property type="entry name" value="DUF5615"/>
    <property type="match status" value="1"/>
</dbReference>
<organism evidence="2 3">
    <name type="scientific">Halococcus thailandensis JCM 13552</name>
    <dbReference type="NCBI Taxonomy" id="1227457"/>
    <lineage>
        <taxon>Archaea</taxon>
        <taxon>Methanobacteriati</taxon>
        <taxon>Methanobacteriota</taxon>
        <taxon>Stenosarchaea group</taxon>
        <taxon>Halobacteria</taxon>
        <taxon>Halobacteriales</taxon>
        <taxon>Halococcaceae</taxon>
        <taxon>Halococcus</taxon>
    </lineage>
</organism>
<evidence type="ECO:0000259" key="1">
    <source>
        <dbReference type="Pfam" id="PF18480"/>
    </source>
</evidence>
<dbReference type="PATRIC" id="fig|1227457.3.peg.563"/>
<proteinExistence type="predicted"/>
<reference evidence="2 3" key="1">
    <citation type="journal article" date="2014" name="PLoS Genet.">
        <title>Phylogenetically driven sequencing of extremely halophilic archaea reveals strategies for static and dynamic osmo-response.</title>
        <authorList>
            <person name="Becker E.A."/>
            <person name="Seitzer P.M."/>
            <person name="Tritt A."/>
            <person name="Larsen D."/>
            <person name="Krusor M."/>
            <person name="Yao A.I."/>
            <person name="Wu D."/>
            <person name="Madern D."/>
            <person name="Eisen J.A."/>
            <person name="Darling A.E."/>
            <person name="Facciotti M.T."/>
        </authorList>
    </citation>
    <scope>NUCLEOTIDE SEQUENCE [LARGE SCALE GENOMIC DNA]</scope>
    <source>
        <strain evidence="2 3">JCM 13552</strain>
    </source>
</reference>
<dbReference type="AlphaFoldDB" id="M0NHZ0"/>
<comment type="caution">
    <text evidence="2">The sequence shown here is derived from an EMBL/GenBank/DDBJ whole genome shotgun (WGS) entry which is preliminary data.</text>
</comment>
<evidence type="ECO:0000313" key="2">
    <source>
        <dbReference type="EMBL" id="EMA56280.1"/>
    </source>
</evidence>
<sequence>MRVLTDEHVSPVVANTLQSEGIDAVTLYDTPISGKDDPAVLEFANEHEAMILTNDLDFITQQFVDDADHWGILFYEDQRTSRSDIVRSVHNALSILRPEDTRNEIIHIPDGWL</sequence>
<dbReference type="EMBL" id="AOMF01000071">
    <property type="protein sequence ID" value="EMA56280.1"/>
    <property type="molecule type" value="Genomic_DNA"/>
</dbReference>
<gene>
    <name evidence="2" type="ORF">C451_03179</name>
</gene>
<keyword evidence="3" id="KW-1185">Reference proteome</keyword>
<dbReference type="InterPro" id="IPR041049">
    <property type="entry name" value="DUF5615"/>
</dbReference>
<feature type="domain" description="DUF5615" evidence="1">
    <location>
        <begin position="1"/>
        <end position="106"/>
    </location>
</feature>